<accession>A0AA36UH25</accession>
<evidence type="ECO:0000313" key="1">
    <source>
        <dbReference type="EMBL" id="EGQ75124.1"/>
    </source>
</evidence>
<name>A0AA36UH25_9NEIS</name>
<evidence type="ECO:0008006" key="3">
    <source>
        <dbReference type="Google" id="ProtNLM"/>
    </source>
</evidence>
<sequence>MKKLFRFLGLVVLVAALPVLSIYASSVKEIFNQKDDFFVDTDKERSFAFMLSNYSDQGVMITYHKIGETWALNDIGPYSEGGGGQCCVSIPRWHEGMTLPLTLTISTDTNEFEERNVNAKVDKFTDEDNGLLQFHILPDYSVRVLIQVTVGRGRKIPCINFMKL</sequence>
<dbReference type="EMBL" id="AFQE01000125">
    <property type="protein sequence ID" value="EGQ75124.1"/>
    <property type="molecule type" value="Genomic_DNA"/>
</dbReference>
<dbReference type="Pfam" id="PF11745">
    <property type="entry name" value="DUF3304"/>
    <property type="match status" value="1"/>
</dbReference>
<protein>
    <recommendedName>
        <fullName evidence="3">DUF3304 domain-containing protein</fullName>
    </recommendedName>
</protein>
<gene>
    <name evidence="1" type="ORF">HMPREF9418_2515</name>
</gene>
<reference evidence="1 2" key="1">
    <citation type="submission" date="2011-05" db="EMBL/GenBank/DDBJ databases">
        <authorList>
            <person name="Muzny D."/>
            <person name="Qin X."/>
            <person name="Deng J."/>
            <person name="Jiang H."/>
            <person name="Liu Y."/>
            <person name="Qu J."/>
            <person name="Song X.-Z."/>
            <person name="Zhang L."/>
            <person name="Thornton R."/>
            <person name="Coyle M."/>
            <person name="Francisco L."/>
            <person name="Jackson L."/>
            <person name="Javaid M."/>
            <person name="Korchina V."/>
            <person name="Kovar C."/>
            <person name="Mata R."/>
            <person name="Mathew T."/>
            <person name="Ngo R."/>
            <person name="Nguyen L."/>
            <person name="Nguyen N."/>
            <person name="Okwuonu G."/>
            <person name="Ongeri F."/>
            <person name="Pham C."/>
            <person name="Simmons D."/>
            <person name="Wilczek-Boney K."/>
            <person name="Hale W."/>
            <person name="Jakkamsetti A."/>
            <person name="Pham P."/>
            <person name="Ruth R."/>
            <person name="San Lucas F."/>
            <person name="Warren J."/>
            <person name="Zhang J."/>
            <person name="Zhao Z."/>
            <person name="Zhou C."/>
            <person name="Zhu D."/>
            <person name="Lee S."/>
            <person name="Bess C."/>
            <person name="Blankenburg K."/>
            <person name="Forbes L."/>
            <person name="Fu Q."/>
            <person name="Gubbala S."/>
            <person name="Hirani K."/>
            <person name="Jayaseelan J.C."/>
            <person name="Lara F."/>
            <person name="Munidasa M."/>
            <person name="Palculict T."/>
            <person name="Patil S."/>
            <person name="Pu L.-L."/>
            <person name="Saada N."/>
            <person name="Tang L."/>
            <person name="Weissenberger G."/>
            <person name="Zhu Y."/>
            <person name="Hemphill L."/>
            <person name="Shang Y."/>
            <person name="Youmans B."/>
            <person name="Ayvaz T."/>
            <person name="Ross M."/>
            <person name="Santibanez J."/>
            <person name="Aqrawi P."/>
            <person name="Gross S."/>
            <person name="Joshi V."/>
            <person name="Fowler G."/>
            <person name="Nazareth L."/>
            <person name="Reid J."/>
            <person name="Worley K."/>
            <person name="Petrosino J."/>
            <person name="Highlander S."/>
            <person name="Gibbs R."/>
        </authorList>
    </citation>
    <scope>NUCLEOTIDE SEQUENCE [LARGE SCALE GENOMIC DNA]</scope>
    <source>
        <strain evidence="1 2">ATCC 33926</strain>
    </source>
</reference>
<dbReference type="InterPro" id="IPR021733">
    <property type="entry name" value="DUF3304"/>
</dbReference>
<dbReference type="AlphaFoldDB" id="A0AA36UH25"/>
<dbReference type="Proteomes" id="UP000004982">
    <property type="component" value="Unassembled WGS sequence"/>
</dbReference>
<evidence type="ECO:0000313" key="2">
    <source>
        <dbReference type="Proteomes" id="UP000004982"/>
    </source>
</evidence>
<dbReference type="RefSeq" id="WP_003779801.1">
    <property type="nucleotide sequence ID" value="NZ_GL985624.1"/>
</dbReference>
<comment type="caution">
    <text evidence="1">The sequence shown here is derived from an EMBL/GenBank/DDBJ whole genome shotgun (WGS) entry which is preliminary data.</text>
</comment>
<organism evidence="1 2">
    <name type="scientific">Neisseria macacae ATCC 33926</name>
    <dbReference type="NCBI Taxonomy" id="997348"/>
    <lineage>
        <taxon>Bacteria</taxon>
        <taxon>Pseudomonadati</taxon>
        <taxon>Pseudomonadota</taxon>
        <taxon>Betaproteobacteria</taxon>
        <taxon>Neisseriales</taxon>
        <taxon>Neisseriaceae</taxon>
        <taxon>Neisseria</taxon>
    </lineage>
</organism>
<proteinExistence type="predicted"/>